<comment type="subunit">
    <text evidence="2">Monomer. Binds 30S ribosomal subunits, but not 50S ribosomal subunits or 70S ribosomes.</text>
</comment>
<dbReference type="InterPro" id="IPR015946">
    <property type="entry name" value="KH_dom-like_a/b"/>
</dbReference>
<dbReference type="PANTHER" id="PTHR33515:SF1">
    <property type="entry name" value="RIBOSOME-BINDING FACTOR A, CHLOROPLASTIC-RELATED"/>
    <property type="match status" value="1"/>
</dbReference>
<evidence type="ECO:0000256" key="1">
    <source>
        <dbReference type="ARBA" id="ARBA00022517"/>
    </source>
</evidence>
<evidence type="ECO:0000313" key="4">
    <source>
        <dbReference type="Proteomes" id="UP000483362"/>
    </source>
</evidence>
<dbReference type="InterPro" id="IPR023799">
    <property type="entry name" value="RbfA_dom_sf"/>
</dbReference>
<gene>
    <name evidence="2 3" type="primary">rbfA</name>
    <name evidence="3" type="ORF">FYJ29_08075</name>
</gene>
<dbReference type="Proteomes" id="UP000483362">
    <property type="component" value="Unassembled WGS sequence"/>
</dbReference>
<organism evidence="3 4">
    <name type="scientific">Sodaliphilus pleomorphus</name>
    <dbReference type="NCBI Taxonomy" id="2606626"/>
    <lineage>
        <taxon>Bacteria</taxon>
        <taxon>Pseudomonadati</taxon>
        <taxon>Bacteroidota</taxon>
        <taxon>Bacteroidia</taxon>
        <taxon>Bacteroidales</taxon>
        <taxon>Muribaculaceae</taxon>
        <taxon>Sodaliphilus</taxon>
    </lineage>
</organism>
<sequence>MQSTRIEKIQRLIQKELSEIFRLETSKTHGTLVSVSQVRVSPDLSVARVHLSVFPSEQGATIVKNVNDNEKPIRYDLAQRVRYQLRKCPELNFYLDDSLDYIQHIDDLLAKDKNQDKE</sequence>
<name>A0A6L5XBH1_9BACT</name>
<dbReference type="EMBL" id="VULT01000011">
    <property type="protein sequence ID" value="MSS17710.1"/>
    <property type="molecule type" value="Genomic_DNA"/>
</dbReference>
<dbReference type="PANTHER" id="PTHR33515">
    <property type="entry name" value="RIBOSOME-BINDING FACTOR A, CHLOROPLASTIC-RELATED"/>
    <property type="match status" value="1"/>
</dbReference>
<dbReference type="AlphaFoldDB" id="A0A6L5XBH1"/>
<dbReference type="Pfam" id="PF02033">
    <property type="entry name" value="RBFA"/>
    <property type="match status" value="1"/>
</dbReference>
<reference evidence="3 4" key="1">
    <citation type="submission" date="2019-08" db="EMBL/GenBank/DDBJ databases">
        <title>In-depth cultivation of the pig gut microbiome towards novel bacterial diversity and tailored functional studies.</title>
        <authorList>
            <person name="Wylensek D."/>
            <person name="Hitch T.C.A."/>
            <person name="Clavel T."/>
        </authorList>
    </citation>
    <scope>NUCLEOTIDE SEQUENCE [LARGE SCALE GENOMIC DNA]</scope>
    <source>
        <strain evidence="3 4">Oil-RF-744-WCA-WT-10</strain>
    </source>
</reference>
<comment type="function">
    <text evidence="2">One of several proteins that assist in the late maturation steps of the functional core of the 30S ribosomal subunit. Associates with free 30S ribosomal subunits (but not with 30S subunits that are part of 70S ribosomes or polysomes). Required for efficient processing of 16S rRNA. May interact with the 5'-terminal helix region of 16S rRNA.</text>
</comment>
<keyword evidence="1 2" id="KW-0690">Ribosome biogenesis</keyword>
<dbReference type="GO" id="GO:0005829">
    <property type="term" value="C:cytosol"/>
    <property type="evidence" value="ECO:0007669"/>
    <property type="project" value="TreeGrafter"/>
</dbReference>
<accession>A0A6L5XBH1</accession>
<protein>
    <recommendedName>
        <fullName evidence="2">Ribosome-binding factor A</fullName>
    </recommendedName>
</protein>
<comment type="subcellular location">
    <subcellularLocation>
        <location evidence="2">Cytoplasm</location>
    </subcellularLocation>
</comment>
<comment type="caution">
    <text evidence="3">The sequence shown here is derived from an EMBL/GenBank/DDBJ whole genome shotgun (WGS) entry which is preliminary data.</text>
</comment>
<dbReference type="RefSeq" id="WP_154327788.1">
    <property type="nucleotide sequence ID" value="NZ_CP045696.1"/>
</dbReference>
<keyword evidence="4" id="KW-1185">Reference proteome</keyword>
<evidence type="ECO:0000256" key="2">
    <source>
        <dbReference type="HAMAP-Rule" id="MF_00003"/>
    </source>
</evidence>
<dbReference type="GO" id="GO:0043024">
    <property type="term" value="F:ribosomal small subunit binding"/>
    <property type="evidence" value="ECO:0007669"/>
    <property type="project" value="TreeGrafter"/>
</dbReference>
<dbReference type="NCBIfam" id="TIGR00082">
    <property type="entry name" value="rbfA"/>
    <property type="match status" value="1"/>
</dbReference>
<dbReference type="HAMAP" id="MF_00003">
    <property type="entry name" value="RbfA"/>
    <property type="match status" value="1"/>
</dbReference>
<proteinExistence type="inferred from homology"/>
<dbReference type="SUPFAM" id="SSF89919">
    <property type="entry name" value="Ribosome-binding factor A, RbfA"/>
    <property type="match status" value="1"/>
</dbReference>
<dbReference type="Gene3D" id="3.30.300.20">
    <property type="match status" value="1"/>
</dbReference>
<dbReference type="InterPro" id="IPR000238">
    <property type="entry name" value="RbfA"/>
</dbReference>
<comment type="similarity">
    <text evidence="2">Belongs to the RbfA family.</text>
</comment>
<keyword evidence="2" id="KW-0963">Cytoplasm</keyword>
<dbReference type="GO" id="GO:0030490">
    <property type="term" value="P:maturation of SSU-rRNA"/>
    <property type="evidence" value="ECO:0007669"/>
    <property type="project" value="UniProtKB-UniRule"/>
</dbReference>
<evidence type="ECO:0000313" key="3">
    <source>
        <dbReference type="EMBL" id="MSS17710.1"/>
    </source>
</evidence>